<evidence type="ECO:0000259" key="2">
    <source>
        <dbReference type="PROSITE" id="PS50878"/>
    </source>
</evidence>
<dbReference type="OrthoDB" id="416119at2759"/>
<dbReference type="SUPFAM" id="SSF52047">
    <property type="entry name" value="RNI-like"/>
    <property type="match status" value="1"/>
</dbReference>
<dbReference type="AlphaFoldDB" id="A0A8H5H8W8"/>
<keyword evidence="1" id="KW-0175">Coiled coil</keyword>
<dbReference type="CDD" id="cd01650">
    <property type="entry name" value="RT_nLTR_like"/>
    <property type="match status" value="1"/>
</dbReference>
<keyword evidence="4" id="KW-1185">Reference proteome</keyword>
<dbReference type="PANTHER" id="PTHR19446">
    <property type="entry name" value="REVERSE TRANSCRIPTASES"/>
    <property type="match status" value="1"/>
</dbReference>
<protein>
    <recommendedName>
        <fullName evidence="2">Reverse transcriptase domain-containing protein</fullName>
    </recommendedName>
</protein>
<dbReference type="SUPFAM" id="SSF56219">
    <property type="entry name" value="DNase I-like"/>
    <property type="match status" value="1"/>
</dbReference>
<dbReference type="SUPFAM" id="SSF56672">
    <property type="entry name" value="DNA/RNA polymerases"/>
    <property type="match status" value="1"/>
</dbReference>
<dbReference type="Gene3D" id="3.80.10.10">
    <property type="entry name" value="Ribonuclease Inhibitor"/>
    <property type="match status" value="1"/>
</dbReference>
<dbReference type="InterPro" id="IPR000477">
    <property type="entry name" value="RT_dom"/>
</dbReference>
<dbReference type="Proteomes" id="UP000565441">
    <property type="component" value="Unassembled WGS sequence"/>
</dbReference>
<gene>
    <name evidence="3" type="ORF">D9615_006993</name>
</gene>
<comment type="caution">
    <text evidence="3">The sequence shown here is derived from an EMBL/GenBank/DDBJ whole genome shotgun (WGS) entry which is preliminary data.</text>
</comment>
<name>A0A8H5H8W8_9AGAR</name>
<dbReference type="Pfam" id="PF00078">
    <property type="entry name" value="RVT_1"/>
    <property type="match status" value="1"/>
</dbReference>
<feature type="domain" description="Reverse transcriptase" evidence="2">
    <location>
        <begin position="895"/>
        <end position="1131"/>
    </location>
</feature>
<dbReference type="InterPro" id="IPR043502">
    <property type="entry name" value="DNA/RNA_pol_sf"/>
</dbReference>
<dbReference type="EMBL" id="JAACJP010000018">
    <property type="protein sequence ID" value="KAF5378806.1"/>
    <property type="molecule type" value="Genomic_DNA"/>
</dbReference>
<reference evidence="3 4" key="1">
    <citation type="journal article" date="2020" name="ISME J.">
        <title>Uncovering the hidden diversity of litter-decomposition mechanisms in mushroom-forming fungi.</title>
        <authorList>
            <person name="Floudas D."/>
            <person name="Bentzer J."/>
            <person name="Ahren D."/>
            <person name="Johansson T."/>
            <person name="Persson P."/>
            <person name="Tunlid A."/>
        </authorList>
    </citation>
    <scope>NUCLEOTIDE SEQUENCE [LARGE SCALE GENOMIC DNA]</scope>
    <source>
        <strain evidence="3 4">CBS 661.87</strain>
    </source>
</reference>
<proteinExistence type="predicted"/>
<organism evidence="3 4">
    <name type="scientific">Tricholomella constricta</name>
    <dbReference type="NCBI Taxonomy" id="117010"/>
    <lineage>
        <taxon>Eukaryota</taxon>
        <taxon>Fungi</taxon>
        <taxon>Dikarya</taxon>
        <taxon>Basidiomycota</taxon>
        <taxon>Agaricomycotina</taxon>
        <taxon>Agaricomycetes</taxon>
        <taxon>Agaricomycetidae</taxon>
        <taxon>Agaricales</taxon>
        <taxon>Tricholomatineae</taxon>
        <taxon>Lyophyllaceae</taxon>
        <taxon>Tricholomella</taxon>
    </lineage>
</organism>
<dbReference type="InterPro" id="IPR036691">
    <property type="entry name" value="Endo/exonu/phosph_ase_sf"/>
</dbReference>
<dbReference type="Gene3D" id="3.60.10.10">
    <property type="entry name" value="Endonuclease/exonuclease/phosphatase"/>
    <property type="match status" value="1"/>
</dbReference>
<sequence>MIWGKSKANPVASFCSEVIYTQLRLSLMDRVSDREASICVQVVVALSKLSGTEDPSPSEVEEGEPTASDVLLDILEHDSSPEVRLTALLNIPITPRSSAVCMTLTPLSASSCTAQCLKIEALLFSTSTISQLKTLELSGSRLDGPSLVHAFSRLRHLSSLIVTIYDERPSDINIVEEHKNIANILQTLGPTLSHLTVAGDLIEFETLATIKWPQLRTLRLVNHVPHGKIIPLPIVVSQMPLLRTLGYDFCAGVEHRDATIFCHDGEGNLPRLSSVLPGLTSLSISNVQSEDRIVEQLPLSLQALRVVARRDPWYPTRKSDPYRWHYSSLNEIDTFRWIDAAAKLAYLVELALTLENAPSPTVLAAIASACPQLRILELEQARFEKNYRMSPYTTESLVEALIQLHDLRDLRITMEIGVHNPPVRKQSYPPSYASIRAAKRSLLQEDGLLFAKALRSLESISFLYHNETLSLSRLDRHSVWYKMDVVRGRTGQPPFVQFLKTKVDVMLGDFNVVEDMLDRLPAYNDANEAVEALTELRNHLRLADGWRTTYPTKKAYSFLQEATGTQSRLDRIYTSEEVMQNTREWNIEPSGIPGADHKLISVQISHQEAPWVGKGRWSIPHHVLRDKLFRARVQQEGRKALEEINTITSRTELKNPQTIYNTFKSEILLLARQRDKAIIPRIDRRLRELQNSLDKINNDQTNEEDEKRIASAEIETKMRALQQRKHQNKRQTAAARNRLEGETICKYWTTANKESKPRDMIYALRKEENNVGRDQQTYETNSQKMAELGRHYHNNLQKVETPTTPQLWEEKTNVVLENVKTKASAEQKQTLAEHIDRTEVVEALKKAKNNTAAGLDGATNELWKAIHNKYTEETALGSDTAFDLAELLTLVFNDILTNGLTPASSFSEGWMCPLYKKNDKNDIANYRPITCLNTDYKLYTKCLATRLATIAPSLIHPSQAGFIPGRRITDQTKLIRLMMHYAEKTQQNGLIMALDQEKAYDKIGHEYLWRTLKKFDLPDVFIDTVRSLYDNAETKIMINGHLSTPWKINRGVRQGDPLSCMLFDLAIEPLAASLRASTLEGYNIPNSAEKLIANLFADDTTVFLSANDDLDELQRILDDWNTSLPRKYDTH</sequence>
<feature type="coiled-coil region" evidence="1">
    <location>
        <begin position="679"/>
        <end position="731"/>
    </location>
</feature>
<evidence type="ECO:0000313" key="4">
    <source>
        <dbReference type="Proteomes" id="UP000565441"/>
    </source>
</evidence>
<accession>A0A8H5H8W8</accession>
<evidence type="ECO:0000256" key="1">
    <source>
        <dbReference type="SAM" id="Coils"/>
    </source>
</evidence>
<dbReference type="PROSITE" id="PS50878">
    <property type="entry name" value="RT_POL"/>
    <property type="match status" value="1"/>
</dbReference>
<evidence type="ECO:0000313" key="3">
    <source>
        <dbReference type="EMBL" id="KAF5378806.1"/>
    </source>
</evidence>
<dbReference type="InterPro" id="IPR032675">
    <property type="entry name" value="LRR_dom_sf"/>
</dbReference>